<dbReference type="EMBL" id="DS268412">
    <property type="protein sequence ID" value="EFP05474.1"/>
    <property type="molecule type" value="Genomic_DNA"/>
</dbReference>
<dbReference type="AlphaFoldDB" id="E3LP46"/>
<evidence type="ECO:0000313" key="3">
    <source>
        <dbReference type="EMBL" id="EFP05474.1"/>
    </source>
</evidence>
<organism evidence="4">
    <name type="scientific">Caenorhabditis remanei</name>
    <name type="common">Caenorhabditis vulgaris</name>
    <dbReference type="NCBI Taxonomy" id="31234"/>
    <lineage>
        <taxon>Eukaryota</taxon>
        <taxon>Metazoa</taxon>
        <taxon>Ecdysozoa</taxon>
        <taxon>Nematoda</taxon>
        <taxon>Chromadorea</taxon>
        <taxon>Rhabditida</taxon>
        <taxon>Rhabditina</taxon>
        <taxon>Rhabditomorpha</taxon>
        <taxon>Rhabditoidea</taxon>
        <taxon>Rhabditidae</taxon>
        <taxon>Peloderinae</taxon>
        <taxon>Caenorhabditis</taxon>
    </lineage>
</organism>
<dbReference type="PANTHER" id="PTHR23021:SF33">
    <property type="entry name" value="SERPENTINE RECEPTOR, CLASS T"/>
    <property type="match status" value="1"/>
</dbReference>
<keyword evidence="1" id="KW-0472">Membrane</keyword>
<feature type="transmembrane region" description="Helical" evidence="1">
    <location>
        <begin position="38"/>
        <end position="59"/>
    </location>
</feature>
<keyword evidence="1" id="KW-1133">Transmembrane helix</keyword>
<dbReference type="eggNOG" id="ENOG502TH7Y">
    <property type="taxonomic scope" value="Eukaryota"/>
</dbReference>
<name>E3LP46_CAERE</name>
<sequence length="351" mass="40948">MFFPNFFLSDLLFLMNTSITNSESLFTINDDVETLYSGVAFFVLSMFIFPLYFLIMTVISNKYSKTPSMTYKLMNIINFLQLSQGIGHFITSPILIFPRMLIKFDVAIRVSYSRVRRKLMIFQIIGCIMNSFWLADLPVMALLAVCRIFIFCNIIGFKTFHISIKVVLSLIFSWIFFIILVGCVTQNVKMSPPMWGYDFEVPYASTFDTLEIFLSFPCLLVSYLSYLTIIYLIYGVLSLEKLQDFSFYFQKRNFHSTAKSRKNEVSILLQYTFVTVYISFMVIIWHPVLFSILPFIDMTNKTNQAMVNGLWILHCYVNPVMMLLFNRCSKGSDFEFKIFFSGPSEKMSKIF</sequence>
<dbReference type="FunCoup" id="E3LP46">
    <property type="interactions" value="2"/>
</dbReference>
<feature type="chain" id="PRO_5003173122" evidence="2">
    <location>
        <begin position="23"/>
        <end position="351"/>
    </location>
</feature>
<accession>E3LP46</accession>
<evidence type="ECO:0000256" key="1">
    <source>
        <dbReference type="SAM" id="Phobius"/>
    </source>
</evidence>
<feature type="signal peptide" evidence="2">
    <location>
        <begin position="1"/>
        <end position="22"/>
    </location>
</feature>
<dbReference type="InParanoid" id="E3LP46"/>
<dbReference type="HOGENOM" id="CLU_050113_0_0_1"/>
<gene>
    <name evidence="3" type="primary">Cre-srt-69</name>
    <name evidence="3" type="ORF">CRE_27534</name>
</gene>
<dbReference type="OMA" id="FMVIIWH"/>
<feature type="transmembrane region" description="Helical" evidence="1">
    <location>
        <begin position="141"/>
        <end position="160"/>
    </location>
</feature>
<keyword evidence="2" id="KW-0732">Signal</keyword>
<keyword evidence="1" id="KW-0812">Transmembrane</keyword>
<feature type="transmembrane region" description="Helical" evidence="1">
    <location>
        <begin position="167"/>
        <end position="188"/>
    </location>
</feature>
<protein>
    <submittedName>
        <fullName evidence="3">CRE-SRT-69 protein</fullName>
    </submittedName>
</protein>
<feature type="transmembrane region" description="Helical" evidence="1">
    <location>
        <begin position="268"/>
        <end position="293"/>
    </location>
</feature>
<proteinExistence type="predicted"/>
<feature type="transmembrane region" description="Helical" evidence="1">
    <location>
        <begin position="305"/>
        <end position="325"/>
    </location>
</feature>
<evidence type="ECO:0000256" key="2">
    <source>
        <dbReference type="SAM" id="SignalP"/>
    </source>
</evidence>
<evidence type="ECO:0000313" key="4">
    <source>
        <dbReference type="Proteomes" id="UP000008281"/>
    </source>
</evidence>
<dbReference type="PANTHER" id="PTHR23021">
    <property type="entry name" value="SERPENTINE RECEPTOR, CLASS T"/>
    <property type="match status" value="1"/>
</dbReference>
<reference evidence="3" key="1">
    <citation type="submission" date="2007-07" db="EMBL/GenBank/DDBJ databases">
        <title>PCAP assembly of the Caenorhabditis remanei genome.</title>
        <authorList>
            <consortium name="The Caenorhabditis remanei Sequencing Consortium"/>
            <person name="Wilson R.K."/>
        </authorList>
    </citation>
    <scope>NUCLEOTIDE SEQUENCE [LARGE SCALE GENOMIC DNA]</scope>
    <source>
        <strain evidence="3">PB4641</strain>
    </source>
</reference>
<dbReference type="Proteomes" id="UP000008281">
    <property type="component" value="Unassembled WGS sequence"/>
</dbReference>
<dbReference type="OrthoDB" id="5833348at2759"/>
<keyword evidence="4" id="KW-1185">Reference proteome</keyword>
<feature type="transmembrane region" description="Helical" evidence="1">
    <location>
        <begin position="212"/>
        <end position="237"/>
    </location>
</feature>
<dbReference type="InterPro" id="IPR019425">
    <property type="entry name" value="7TM_GPCR_serpentine_rcpt_Srt"/>
</dbReference>